<dbReference type="InterPro" id="IPR005524">
    <property type="entry name" value="DUF318"/>
</dbReference>
<dbReference type="InterPro" id="IPR053166">
    <property type="entry name" value="UPF0718_permease"/>
</dbReference>
<feature type="transmembrane region" description="Helical" evidence="8">
    <location>
        <begin position="195"/>
        <end position="213"/>
    </location>
</feature>
<feature type="region of interest" description="Disordered" evidence="7">
    <location>
        <begin position="15"/>
        <end position="39"/>
    </location>
</feature>
<keyword evidence="6 8" id="KW-0472">Membrane</keyword>
<evidence type="ECO:0000256" key="4">
    <source>
        <dbReference type="ARBA" id="ARBA00022692"/>
    </source>
</evidence>
<feature type="transmembrane region" description="Helical" evidence="8">
    <location>
        <begin position="43"/>
        <end position="63"/>
    </location>
</feature>
<dbReference type="OrthoDB" id="9777774at2"/>
<comment type="similarity">
    <text evidence="2">Belongs to the UPF0718 family.</text>
</comment>
<organism evidence="9 10">
    <name type="scientific">Desulfobaculum bizertense DSM 18034</name>
    <dbReference type="NCBI Taxonomy" id="1121442"/>
    <lineage>
        <taxon>Bacteria</taxon>
        <taxon>Pseudomonadati</taxon>
        <taxon>Thermodesulfobacteriota</taxon>
        <taxon>Desulfovibrionia</taxon>
        <taxon>Desulfovibrionales</taxon>
        <taxon>Desulfovibrionaceae</taxon>
        <taxon>Desulfobaculum</taxon>
    </lineage>
</organism>
<feature type="transmembrane region" description="Helical" evidence="8">
    <location>
        <begin position="353"/>
        <end position="372"/>
    </location>
</feature>
<dbReference type="Proteomes" id="UP000189733">
    <property type="component" value="Unassembled WGS sequence"/>
</dbReference>
<name>A0A1T4VZE3_9BACT</name>
<evidence type="ECO:0000256" key="6">
    <source>
        <dbReference type="ARBA" id="ARBA00023136"/>
    </source>
</evidence>
<feature type="transmembrane region" description="Helical" evidence="8">
    <location>
        <begin position="135"/>
        <end position="158"/>
    </location>
</feature>
<dbReference type="AlphaFoldDB" id="A0A1T4VZE3"/>
<dbReference type="GO" id="GO:0005886">
    <property type="term" value="C:plasma membrane"/>
    <property type="evidence" value="ECO:0007669"/>
    <property type="project" value="UniProtKB-SubCell"/>
</dbReference>
<evidence type="ECO:0000256" key="2">
    <source>
        <dbReference type="ARBA" id="ARBA00006386"/>
    </source>
</evidence>
<feature type="transmembrane region" description="Helical" evidence="8">
    <location>
        <begin position="258"/>
        <end position="276"/>
    </location>
</feature>
<evidence type="ECO:0000256" key="3">
    <source>
        <dbReference type="ARBA" id="ARBA00022475"/>
    </source>
</evidence>
<evidence type="ECO:0000256" key="1">
    <source>
        <dbReference type="ARBA" id="ARBA00004651"/>
    </source>
</evidence>
<dbReference type="RefSeq" id="WP_144012570.1">
    <property type="nucleotide sequence ID" value="NZ_FUYA01000003.1"/>
</dbReference>
<proteinExistence type="inferred from homology"/>
<sequence>MNIDLKPMKELQPLQPESATAGGGSCCSSASSKGKTGKAPHSLLRPIFMPLWLVIWYAVYSALPDIADFITYTTLGLSESSALGSSLHFFIYDAPKVIMMLVLIVFAVGIMNSYFTPERTRKMLAGRHEIVSCFLASGLGAITPFCSCSAVPLFIGFVSANVPLGVTLSFLICAPMVNEVALVMLYGLFGFKVAALYLVTGLTIATTIGWLLGRMNMEKYVEPWVRLAQSQEQAAVKYSWHDKMQLGWDAVVDIVGKVWIYAVVGIAIGAVIHGYVPQDLIASIMGKDSFWFVPAAVLMGVPLYSDAASVIPVISALFSKGAALGSVLAFMMSTVALSLPEIMILRRVLKPQLLATFVGIVSLGILFVGYLFNWLI</sequence>
<dbReference type="PANTHER" id="PTHR42775">
    <property type="entry name" value="PERMEASE RV2963-RELATED"/>
    <property type="match status" value="1"/>
</dbReference>
<accession>A0A1T4VZE3</accession>
<reference evidence="9 10" key="1">
    <citation type="submission" date="2017-02" db="EMBL/GenBank/DDBJ databases">
        <authorList>
            <person name="Peterson S.W."/>
        </authorList>
    </citation>
    <scope>NUCLEOTIDE SEQUENCE [LARGE SCALE GENOMIC DNA]</scope>
    <source>
        <strain evidence="9 10">DSM 18034</strain>
    </source>
</reference>
<evidence type="ECO:0000313" key="10">
    <source>
        <dbReference type="Proteomes" id="UP000189733"/>
    </source>
</evidence>
<feature type="transmembrane region" description="Helical" evidence="8">
    <location>
        <begin position="164"/>
        <end position="188"/>
    </location>
</feature>
<dbReference type="EMBL" id="FUYA01000003">
    <property type="protein sequence ID" value="SKA70380.1"/>
    <property type="molecule type" value="Genomic_DNA"/>
</dbReference>
<keyword evidence="5 8" id="KW-1133">Transmembrane helix</keyword>
<evidence type="ECO:0008006" key="11">
    <source>
        <dbReference type="Google" id="ProtNLM"/>
    </source>
</evidence>
<dbReference type="PANTHER" id="PTHR42775:SF1">
    <property type="entry name" value="PERMEASE RV2963-RELATED"/>
    <property type="match status" value="1"/>
</dbReference>
<dbReference type="Pfam" id="PF03773">
    <property type="entry name" value="ArsP_1"/>
    <property type="match status" value="1"/>
</dbReference>
<evidence type="ECO:0000256" key="7">
    <source>
        <dbReference type="SAM" id="MobiDB-lite"/>
    </source>
</evidence>
<keyword evidence="3" id="KW-1003">Cell membrane</keyword>
<evidence type="ECO:0000313" key="9">
    <source>
        <dbReference type="EMBL" id="SKA70380.1"/>
    </source>
</evidence>
<feature type="transmembrane region" description="Helical" evidence="8">
    <location>
        <begin position="97"/>
        <end position="115"/>
    </location>
</feature>
<comment type="subcellular location">
    <subcellularLocation>
        <location evidence="1">Cell membrane</location>
        <topology evidence="1">Multi-pass membrane protein</topology>
    </subcellularLocation>
</comment>
<feature type="transmembrane region" description="Helical" evidence="8">
    <location>
        <begin position="288"/>
        <end position="304"/>
    </location>
</feature>
<keyword evidence="4 8" id="KW-0812">Transmembrane</keyword>
<protein>
    <recommendedName>
        <fullName evidence="11">Permease</fullName>
    </recommendedName>
</protein>
<evidence type="ECO:0000256" key="8">
    <source>
        <dbReference type="SAM" id="Phobius"/>
    </source>
</evidence>
<gene>
    <name evidence="9" type="ORF">SAMN02745702_01337</name>
</gene>
<evidence type="ECO:0000256" key="5">
    <source>
        <dbReference type="ARBA" id="ARBA00022989"/>
    </source>
</evidence>
<feature type="compositionally biased region" description="Low complexity" evidence="7">
    <location>
        <begin position="26"/>
        <end position="39"/>
    </location>
</feature>
<keyword evidence="10" id="KW-1185">Reference proteome</keyword>
<feature type="transmembrane region" description="Helical" evidence="8">
    <location>
        <begin position="310"/>
        <end position="332"/>
    </location>
</feature>